<sequence length="72" mass="7651">MGTVNAAPPRPIVTPCIKVCAVDGESGLCLGCHRTLPEIAQWSRLGEDERAAIMAELPSRRGRIAPEKLGLA</sequence>
<dbReference type="InterPro" id="IPR010710">
    <property type="entry name" value="DUF1289"/>
</dbReference>
<evidence type="ECO:0000313" key="1">
    <source>
        <dbReference type="EMBL" id="XDO98728.1"/>
    </source>
</evidence>
<dbReference type="AlphaFoldDB" id="A0AB39KYA0"/>
<dbReference type="EMBL" id="CP158375">
    <property type="protein sequence ID" value="XDO98728.1"/>
    <property type="molecule type" value="Genomic_DNA"/>
</dbReference>
<dbReference type="RefSeq" id="WP_369062598.1">
    <property type="nucleotide sequence ID" value="NZ_CP158375.1"/>
</dbReference>
<dbReference type="PANTHER" id="PTHR35175:SF2">
    <property type="entry name" value="DUF1289 DOMAIN-CONTAINING PROTEIN"/>
    <property type="match status" value="1"/>
</dbReference>
<gene>
    <name evidence="1" type="ORF">ABOZ73_01905</name>
</gene>
<dbReference type="Pfam" id="PF06945">
    <property type="entry name" value="DUF1289"/>
    <property type="match status" value="1"/>
</dbReference>
<name>A0AB39KYA0_9CAUL</name>
<proteinExistence type="predicted"/>
<accession>A0AB39KYA0</accession>
<organism evidence="1">
    <name type="scientific">Caulobacter sp. 73W</name>
    <dbReference type="NCBI Taxonomy" id="3161137"/>
    <lineage>
        <taxon>Bacteria</taxon>
        <taxon>Pseudomonadati</taxon>
        <taxon>Pseudomonadota</taxon>
        <taxon>Alphaproteobacteria</taxon>
        <taxon>Caulobacterales</taxon>
        <taxon>Caulobacteraceae</taxon>
        <taxon>Caulobacter</taxon>
    </lineage>
</organism>
<protein>
    <submittedName>
        <fullName evidence="1">DUF1289 domain-containing protein</fullName>
    </submittedName>
</protein>
<reference evidence="1" key="1">
    <citation type="submission" date="2024-06" db="EMBL/GenBank/DDBJ databases">
        <title>Caulobacter inopinatus, sp. nov.</title>
        <authorList>
            <person name="Donachie S.P."/>
        </authorList>
    </citation>
    <scope>NUCLEOTIDE SEQUENCE</scope>
    <source>
        <strain evidence="1">73W</strain>
    </source>
</reference>
<dbReference type="PANTHER" id="PTHR35175">
    <property type="entry name" value="DUF1289 DOMAIN-CONTAINING PROTEIN"/>
    <property type="match status" value="1"/>
</dbReference>